<dbReference type="PANTHER" id="PTHR43313:SF1">
    <property type="entry name" value="3BETA-HYDROXYSTEROID DEHYDROGENASE DHS-16"/>
    <property type="match status" value="1"/>
</dbReference>
<evidence type="ECO:0000259" key="2">
    <source>
        <dbReference type="SMART" id="SM00822"/>
    </source>
</evidence>
<dbReference type="GO" id="GO:0016491">
    <property type="term" value="F:oxidoreductase activity"/>
    <property type="evidence" value="ECO:0007669"/>
    <property type="project" value="TreeGrafter"/>
</dbReference>
<dbReference type="HOGENOM" id="CLU_010194_2_9_5"/>
<protein>
    <submittedName>
        <fullName evidence="3">Putative Oxidoreductase, short-chain dehydrogenase/reductase family</fullName>
    </submittedName>
</protein>
<dbReference type="AlphaFoldDB" id="M4ZPB7"/>
<dbReference type="SMART" id="SM00822">
    <property type="entry name" value="PKS_KR"/>
    <property type="match status" value="1"/>
</dbReference>
<dbReference type="eggNOG" id="COG1028">
    <property type="taxonomic scope" value="Bacteria"/>
</dbReference>
<dbReference type="PRINTS" id="PR00081">
    <property type="entry name" value="GDHRDH"/>
</dbReference>
<dbReference type="STRING" id="1245469.S58_20530"/>
<dbReference type="InterPro" id="IPR020904">
    <property type="entry name" value="Sc_DH/Rdtase_CS"/>
</dbReference>
<dbReference type="PRINTS" id="PR00080">
    <property type="entry name" value="SDRFAMILY"/>
</dbReference>
<reference evidence="3 4" key="1">
    <citation type="journal article" date="2013" name="Appl. Environ. Microbiol.">
        <title>Genome analysis suggests that the soil oligotrophic bacterium Agromonas oligotrophica (Bradyrhizobium oligotrophicum) is a nitrogen-fixing symbiont of Aeschynomene indica.</title>
        <authorList>
            <person name="Okubo T."/>
            <person name="Fukushima S."/>
            <person name="Itakura M."/>
            <person name="Oshima K."/>
            <person name="Longtonglang A."/>
            <person name="Teaumroong N."/>
            <person name="Mitsui H."/>
            <person name="Hattori M."/>
            <person name="Hattori R."/>
            <person name="Hattori T."/>
            <person name="Minamisawa K."/>
        </authorList>
    </citation>
    <scope>NUCLEOTIDE SEQUENCE [LARGE SCALE GENOMIC DNA]</scope>
    <source>
        <strain evidence="3 4">S58</strain>
    </source>
</reference>
<dbReference type="SUPFAM" id="SSF51735">
    <property type="entry name" value="NAD(P)-binding Rossmann-fold domains"/>
    <property type="match status" value="1"/>
</dbReference>
<evidence type="ECO:0000256" key="1">
    <source>
        <dbReference type="RuleBase" id="RU000363"/>
    </source>
</evidence>
<dbReference type="PROSITE" id="PS51257">
    <property type="entry name" value="PROKAR_LIPOPROTEIN"/>
    <property type="match status" value="1"/>
</dbReference>
<name>M4ZPB7_9BRAD</name>
<feature type="domain" description="Ketoreductase" evidence="2">
    <location>
        <begin position="2"/>
        <end position="190"/>
    </location>
</feature>
<dbReference type="PROSITE" id="PS00061">
    <property type="entry name" value="ADH_SHORT"/>
    <property type="match status" value="1"/>
</dbReference>
<dbReference type="Proteomes" id="UP000011841">
    <property type="component" value="Chromosome"/>
</dbReference>
<comment type="similarity">
    <text evidence="1">Belongs to the short-chain dehydrogenases/reductases (SDR) family.</text>
</comment>
<gene>
    <name evidence="3" type="ORF">S58_20530</name>
</gene>
<evidence type="ECO:0000313" key="4">
    <source>
        <dbReference type="Proteomes" id="UP000011841"/>
    </source>
</evidence>
<evidence type="ECO:0000313" key="3">
    <source>
        <dbReference type="EMBL" id="BAM88060.1"/>
    </source>
</evidence>
<dbReference type="InterPro" id="IPR002347">
    <property type="entry name" value="SDR_fam"/>
</dbReference>
<dbReference type="Pfam" id="PF00106">
    <property type="entry name" value="adh_short"/>
    <property type="match status" value="1"/>
</dbReference>
<keyword evidence="4" id="KW-1185">Reference proteome</keyword>
<dbReference type="OrthoDB" id="9793825at2"/>
<dbReference type="Gene3D" id="3.40.50.720">
    <property type="entry name" value="NAD(P)-binding Rossmann-like Domain"/>
    <property type="match status" value="1"/>
</dbReference>
<dbReference type="GeneID" id="301815968"/>
<dbReference type="KEGG" id="aol:S58_20530"/>
<dbReference type="GO" id="GO:0008202">
    <property type="term" value="P:steroid metabolic process"/>
    <property type="evidence" value="ECO:0007669"/>
    <property type="project" value="TreeGrafter"/>
</dbReference>
<sequence length="285" mass="30192">MKSVVVTGASTGIGFACSKLLLARGFRVFGSVRKPADAERLRSELGANFTPLLFDVTDEAAVKAAAAEVRAALNGEALAGLVNNAGIAVAGPVTELPIDQFRHQMEVNVIGPVIATQAFAPLLGVDPAMTGARGRIVMISSVAGRNGNPLMAPYSTSKHAVEGLAESLRRELMLFGIDVIIIAPGAVKTPIWAKAEEVDLSPYQSSPFYPALQKVRGFMLQLGNTGLPAETIGERVYEALTAPSPKVRYEIAPDPLRQLIVRALPKRTVDRIIAKRLGLTSATKA</sequence>
<dbReference type="InterPro" id="IPR036291">
    <property type="entry name" value="NAD(P)-bd_dom_sf"/>
</dbReference>
<dbReference type="InterPro" id="IPR057326">
    <property type="entry name" value="KR_dom"/>
</dbReference>
<dbReference type="PATRIC" id="fig|1245469.3.peg.2103"/>
<proteinExistence type="inferred from homology"/>
<accession>M4ZPB7</accession>
<dbReference type="PANTHER" id="PTHR43313">
    <property type="entry name" value="SHORT-CHAIN DEHYDROGENASE/REDUCTASE FAMILY 9C"/>
    <property type="match status" value="1"/>
</dbReference>
<dbReference type="RefSeq" id="WP_015665186.1">
    <property type="nucleotide sequence ID" value="NC_020453.1"/>
</dbReference>
<dbReference type="CDD" id="cd05374">
    <property type="entry name" value="17beta-HSD-like_SDR_c"/>
    <property type="match status" value="1"/>
</dbReference>
<dbReference type="EMBL" id="AP012603">
    <property type="protein sequence ID" value="BAM88060.1"/>
    <property type="molecule type" value="Genomic_DNA"/>
</dbReference>
<organism evidence="3 4">
    <name type="scientific">Bradyrhizobium oligotrophicum S58</name>
    <dbReference type="NCBI Taxonomy" id="1245469"/>
    <lineage>
        <taxon>Bacteria</taxon>
        <taxon>Pseudomonadati</taxon>
        <taxon>Pseudomonadota</taxon>
        <taxon>Alphaproteobacteria</taxon>
        <taxon>Hyphomicrobiales</taxon>
        <taxon>Nitrobacteraceae</taxon>
        <taxon>Bradyrhizobium</taxon>
    </lineage>
</organism>